<dbReference type="RefSeq" id="WP_119666778.1">
    <property type="nucleotide sequence ID" value="NZ_QXED01000002.1"/>
</dbReference>
<evidence type="ECO:0000313" key="4">
    <source>
        <dbReference type="Proteomes" id="UP000283523"/>
    </source>
</evidence>
<dbReference type="OrthoDB" id="956368at2"/>
<evidence type="ECO:0000313" key="3">
    <source>
        <dbReference type="EMBL" id="RIV24890.1"/>
    </source>
</evidence>
<keyword evidence="4" id="KW-1185">Reference proteome</keyword>
<feature type="transmembrane region" description="Helical" evidence="1">
    <location>
        <begin position="86"/>
        <end position="105"/>
    </location>
</feature>
<feature type="chain" id="PRO_5019108658" evidence="2">
    <location>
        <begin position="19"/>
        <end position="115"/>
    </location>
</feature>
<keyword evidence="1" id="KW-0812">Transmembrane</keyword>
<accession>A0A418MDJ6</accession>
<keyword evidence="1" id="KW-1133">Transmembrane helix</keyword>
<keyword evidence="1" id="KW-0472">Membrane</keyword>
<proteinExistence type="predicted"/>
<feature type="signal peptide" evidence="2">
    <location>
        <begin position="1"/>
        <end position="18"/>
    </location>
</feature>
<reference evidence="3 4" key="1">
    <citation type="submission" date="2018-08" db="EMBL/GenBank/DDBJ databases">
        <title>Fibrisoma montanum sp. nov., isolated from Danxia mountain soil.</title>
        <authorList>
            <person name="Huang Y."/>
        </authorList>
    </citation>
    <scope>NUCLEOTIDE SEQUENCE [LARGE SCALE GENOMIC DNA]</scope>
    <source>
        <strain evidence="3 4">HYT19</strain>
    </source>
</reference>
<dbReference type="Proteomes" id="UP000283523">
    <property type="component" value="Unassembled WGS sequence"/>
</dbReference>
<sequence length="115" mass="13072">MRLILITLLMSVSLTALSQRSVLQTQLIDNSQTLSIRINGNVDGRKIQYNQTFDVAYMNDLQKDLLKYRVFESQGVSLPLHEMTRLILAVLTGLVLIITLGIVSYRIRKPRHSTS</sequence>
<gene>
    <name evidence="3" type="ORF">DYU11_06110</name>
</gene>
<protein>
    <submittedName>
        <fullName evidence="3">Uncharacterized protein</fullName>
    </submittedName>
</protein>
<keyword evidence="2" id="KW-0732">Signal</keyword>
<evidence type="ECO:0000256" key="2">
    <source>
        <dbReference type="SAM" id="SignalP"/>
    </source>
</evidence>
<comment type="caution">
    <text evidence="3">The sequence shown here is derived from an EMBL/GenBank/DDBJ whole genome shotgun (WGS) entry which is preliminary data.</text>
</comment>
<dbReference type="AlphaFoldDB" id="A0A418MDJ6"/>
<dbReference type="EMBL" id="QXED01000002">
    <property type="protein sequence ID" value="RIV24890.1"/>
    <property type="molecule type" value="Genomic_DNA"/>
</dbReference>
<organism evidence="3 4">
    <name type="scientific">Fibrisoma montanum</name>
    <dbReference type="NCBI Taxonomy" id="2305895"/>
    <lineage>
        <taxon>Bacteria</taxon>
        <taxon>Pseudomonadati</taxon>
        <taxon>Bacteroidota</taxon>
        <taxon>Cytophagia</taxon>
        <taxon>Cytophagales</taxon>
        <taxon>Spirosomataceae</taxon>
        <taxon>Fibrisoma</taxon>
    </lineage>
</organism>
<name>A0A418MDJ6_9BACT</name>
<evidence type="ECO:0000256" key="1">
    <source>
        <dbReference type="SAM" id="Phobius"/>
    </source>
</evidence>